<dbReference type="Proteomes" id="UP000317722">
    <property type="component" value="Unassembled WGS sequence"/>
</dbReference>
<dbReference type="GO" id="GO:0008237">
    <property type="term" value="F:metallopeptidase activity"/>
    <property type="evidence" value="ECO:0007669"/>
    <property type="project" value="InterPro"/>
</dbReference>
<evidence type="ECO:0000313" key="3">
    <source>
        <dbReference type="Proteomes" id="UP000317722"/>
    </source>
</evidence>
<evidence type="ECO:0000256" key="1">
    <source>
        <dbReference type="SAM" id="SignalP"/>
    </source>
</evidence>
<dbReference type="EMBL" id="RCZM01000004">
    <property type="protein sequence ID" value="TPG16243.1"/>
    <property type="molecule type" value="Genomic_DNA"/>
</dbReference>
<gene>
    <name evidence="2" type="ORF">EAH86_13640</name>
</gene>
<proteinExistence type="predicted"/>
<reference evidence="2 3" key="1">
    <citation type="journal article" date="2019" name="Environ. Microbiol.">
        <title>Species interactions and distinct microbial communities in high Arctic permafrost affected cryosols are associated with the CH4 and CO2 gas fluxes.</title>
        <authorList>
            <person name="Altshuler I."/>
            <person name="Hamel J."/>
            <person name="Turney S."/>
            <person name="Magnuson E."/>
            <person name="Levesque R."/>
            <person name="Greer C."/>
            <person name="Whyte L.G."/>
        </authorList>
    </citation>
    <scope>NUCLEOTIDE SEQUENCE [LARGE SCALE GENOMIC DNA]</scope>
    <source>
        <strain evidence="2 3">S9.3A</strain>
    </source>
</reference>
<keyword evidence="3" id="KW-1185">Reference proteome</keyword>
<feature type="chain" id="PRO_5038906086" evidence="1">
    <location>
        <begin position="17"/>
        <end position="775"/>
    </location>
</feature>
<comment type="caution">
    <text evidence="2">The sequence shown here is derived from an EMBL/GenBank/DDBJ whole genome shotgun (WGS) entry which is preliminary data.</text>
</comment>
<dbReference type="AlphaFoldDB" id="A0A502CTS8"/>
<sequence>MLIGALPAFAASTATAVTPGLSTPTTTSLVPTPAPRFGFQPLTPARLVDTRSTSPVGPGGVLAVPVLGHGGVPASGVGSVALNITAVTPTSSGFLTAWPTGSARPATSTVNFTAGQVVPNNTVLGVGTGGTISVYNLRGSTHVIVDVTGWFPTGSGVTAVPPARVLDTRSGSPLGPGGTRTLKVAGTSSPSVPADAVAVTLNITATGPTATSYLTVYPAGASRPTSSTLNMVRGSTVANATIATVGAAGSVTIANASGSVHVIADLTGYLLPGMGYVPLVPVRVADTRSGDYFQGGFGFDAPYPVGTVNPASMFDITVPRRGSAPKVPFGAGSVVLNVTAIAPDRAGYLKVVPGDGFGPLPSVSTLNFTAGQVVANGAIVGSPLDEVSLKSSGAVVDAVVDVLGYFPADGVGLMRLGPNYRTYSLGTDRIGVIACNPTGYTVPRAQAVANLTAQVTPFFTWLSGGRYVTTFVDAGAVSVADADSCLNRIGAVSTAGKNLTMALGVDGRGRSELSASGLAGPGSWTGPATYPQNGRDGQVTASSVLAYDPNGTITPFYNVTAHELGHTLDFPHSYVISGSGEYTNVMDLMSSTSALAPWGDNQPQATIAANRLRAGWIDPDQVARHQTSGSSYVLNPIGVAGTQMVAIPGGRDGKFVFLDARTRSGYDLYAQKEGVEVYLAEDQPGGSGIQGRLAPAVGAPDSTDHVLGAGEALTLGGGALTVSVGARNAQGGYTVTVTGTSWNFPTLFGAGLVRATSDVVVPEIRQGPPRTVVPR</sequence>
<name>A0A502CTS8_9MICO</name>
<evidence type="ECO:0000313" key="2">
    <source>
        <dbReference type="EMBL" id="TPG16243.1"/>
    </source>
</evidence>
<accession>A0A502CTS8</accession>
<protein>
    <submittedName>
        <fullName evidence="2">Uncharacterized protein</fullName>
    </submittedName>
</protein>
<keyword evidence="1" id="KW-0732">Signal</keyword>
<organism evidence="2 3">
    <name type="scientific">Pedococcus bigeumensis</name>
    <dbReference type="NCBI Taxonomy" id="433644"/>
    <lineage>
        <taxon>Bacteria</taxon>
        <taxon>Bacillati</taxon>
        <taxon>Actinomycetota</taxon>
        <taxon>Actinomycetes</taxon>
        <taxon>Micrococcales</taxon>
        <taxon>Intrasporangiaceae</taxon>
        <taxon>Pedococcus</taxon>
    </lineage>
</organism>
<dbReference type="Gene3D" id="3.40.390.10">
    <property type="entry name" value="Collagenase (Catalytic Domain)"/>
    <property type="match status" value="1"/>
</dbReference>
<dbReference type="InterPro" id="IPR024079">
    <property type="entry name" value="MetalloPept_cat_dom_sf"/>
</dbReference>
<feature type="signal peptide" evidence="1">
    <location>
        <begin position="1"/>
        <end position="16"/>
    </location>
</feature>
<dbReference type="SUPFAM" id="SSF55486">
    <property type="entry name" value="Metalloproteases ('zincins'), catalytic domain"/>
    <property type="match status" value="1"/>
</dbReference>